<evidence type="ECO:0000256" key="3">
    <source>
        <dbReference type="ARBA" id="ARBA00022989"/>
    </source>
</evidence>
<evidence type="ECO:0000256" key="1">
    <source>
        <dbReference type="ARBA" id="ARBA00004370"/>
    </source>
</evidence>
<dbReference type="Proteomes" id="UP001520878">
    <property type="component" value="Unassembled WGS sequence"/>
</dbReference>
<name>A0ABS8G8D7_9ALTE</name>
<dbReference type="Pfam" id="PF01124">
    <property type="entry name" value="MAPEG"/>
    <property type="match status" value="1"/>
</dbReference>
<proteinExistence type="predicted"/>
<keyword evidence="4 5" id="KW-0472">Membrane</keyword>
<dbReference type="RefSeq" id="WP_229160508.1">
    <property type="nucleotide sequence ID" value="NZ_JAJEWP010000002.1"/>
</dbReference>
<dbReference type="InterPro" id="IPR023352">
    <property type="entry name" value="MAPEG-like_dom_sf"/>
</dbReference>
<keyword evidence="2 5" id="KW-0812">Transmembrane</keyword>
<comment type="subcellular location">
    <subcellularLocation>
        <location evidence="1">Membrane</location>
    </subcellularLocation>
</comment>
<evidence type="ECO:0000256" key="4">
    <source>
        <dbReference type="ARBA" id="ARBA00023136"/>
    </source>
</evidence>
<evidence type="ECO:0000313" key="7">
    <source>
        <dbReference type="Proteomes" id="UP001520878"/>
    </source>
</evidence>
<dbReference type="SUPFAM" id="SSF161084">
    <property type="entry name" value="MAPEG domain-like"/>
    <property type="match status" value="1"/>
</dbReference>
<comment type="caution">
    <text evidence="6">The sequence shown here is derived from an EMBL/GenBank/DDBJ whole genome shotgun (WGS) entry which is preliminary data.</text>
</comment>
<protein>
    <submittedName>
        <fullName evidence="6">MAPEG family protein</fullName>
    </submittedName>
</protein>
<evidence type="ECO:0000313" key="6">
    <source>
        <dbReference type="EMBL" id="MCC2616810.1"/>
    </source>
</evidence>
<sequence>MYSATVIALLGFIAWTLVLLVAMEVIRSKLVMTKAVAANQFNPSNTNLSPFMQRLARAHANCIEGLPLFGGLMVVAILTDNTAITDPLAWIFLAARIAQSLLHLSSLSVTAVTLRFSAFAVQVVIALVWCYQLAMVMAQ</sequence>
<evidence type="ECO:0000256" key="5">
    <source>
        <dbReference type="SAM" id="Phobius"/>
    </source>
</evidence>
<keyword evidence="3 5" id="KW-1133">Transmembrane helix</keyword>
<dbReference type="EMBL" id="JAJEWP010000002">
    <property type="protein sequence ID" value="MCC2616810.1"/>
    <property type="molecule type" value="Genomic_DNA"/>
</dbReference>
<feature type="transmembrane region" description="Helical" evidence="5">
    <location>
        <begin position="6"/>
        <end position="26"/>
    </location>
</feature>
<feature type="transmembrane region" description="Helical" evidence="5">
    <location>
        <begin position="58"/>
        <end position="78"/>
    </location>
</feature>
<accession>A0ABS8G8D7</accession>
<keyword evidence="7" id="KW-1185">Reference proteome</keyword>
<dbReference type="InterPro" id="IPR001129">
    <property type="entry name" value="Membr-assoc_MAPEG"/>
</dbReference>
<reference evidence="6 7" key="1">
    <citation type="submission" date="2021-10" db="EMBL/GenBank/DDBJ databases">
        <title>Draft genome of Aestuariibacter halophilus JC2043.</title>
        <authorList>
            <person name="Emsley S.A."/>
            <person name="Pfannmuller K.M."/>
            <person name="Ushijima B."/>
            <person name="Saw J.H."/>
            <person name="Videau P."/>
        </authorList>
    </citation>
    <scope>NUCLEOTIDE SEQUENCE [LARGE SCALE GENOMIC DNA]</scope>
    <source>
        <strain evidence="6 7">JC2043</strain>
    </source>
</reference>
<feature type="transmembrane region" description="Helical" evidence="5">
    <location>
        <begin position="119"/>
        <end position="138"/>
    </location>
</feature>
<gene>
    <name evidence="6" type="ORF">LJ739_11210</name>
</gene>
<organism evidence="6 7">
    <name type="scientific">Fluctibacter halophilus</name>
    <dbReference type="NCBI Taxonomy" id="226011"/>
    <lineage>
        <taxon>Bacteria</taxon>
        <taxon>Pseudomonadati</taxon>
        <taxon>Pseudomonadota</taxon>
        <taxon>Gammaproteobacteria</taxon>
        <taxon>Alteromonadales</taxon>
        <taxon>Alteromonadaceae</taxon>
        <taxon>Fluctibacter</taxon>
    </lineage>
</organism>
<dbReference type="Gene3D" id="1.20.120.550">
    <property type="entry name" value="Membrane associated eicosanoid/glutathione metabolism-like domain"/>
    <property type="match status" value="1"/>
</dbReference>
<evidence type="ECO:0000256" key="2">
    <source>
        <dbReference type="ARBA" id="ARBA00022692"/>
    </source>
</evidence>